<dbReference type="EMBL" id="LSBJ02000014">
    <property type="protein sequence ID" value="OWT42517.1"/>
    <property type="molecule type" value="Genomic_DNA"/>
</dbReference>
<dbReference type="RefSeq" id="XP_022285028.1">
    <property type="nucleotide sequence ID" value="XM_022429972.1"/>
</dbReference>
<protein>
    <submittedName>
        <fullName evidence="2">Uncharacterized protein</fullName>
    </submittedName>
</protein>
<dbReference type="Proteomes" id="UP000078397">
    <property type="component" value="Unassembled WGS sequence"/>
</dbReference>
<evidence type="ECO:0000313" key="3">
    <source>
        <dbReference type="Proteomes" id="UP000078397"/>
    </source>
</evidence>
<comment type="caution">
    <text evidence="2">The sequence shown here is derived from an EMBL/GenBank/DDBJ whole genome shotgun (WGS) entry which is preliminary data.</text>
</comment>
<sequence length="997" mass="114234">MRNTAFGVISSRIRAEKALKYLGTAQIELDVLAFPNSDGPDVNNIERLRKLFRLQRDFKPGELQNRIPAVIDQSRLHDALTDSALSPEALLSIDQNYPKLDFPPGFQLECLRGEDRVEAVKGLFRSSSQRWVVDLFAADISIEAKRDIEEEYGSERKLDDGEIYYKIRKYQGIFGQEDPYFEQRWWARIATLPDAKTKKSCLDQLIAHRKFSRAFDAFHHIPALYSGLRLSVVGKMISTRCHEELLAYLRHIKAFWYYIFDGNEMAMERLDRESVQALEHKAPGACQKEARQLYGRIRSGDILGPFSDVEREQIWLRLCSTTTESLIPSLRGFFENLKYIKLAADCMKRLVRLEGKDTIRHALENAYLDGDQSSEDCLVQVSGPAMKLVRASGIDNFDVVYRQLWLFAIREHADMPAEVKRKKSGAGTAHADETVLFQFASLAHKLGFRTDEIDDILRRSPDREIARRLLITARRPALFQYEDIESCITMVESVIARARPVPNDNAEDEYVIEDDGKPPERSGPPAVTDMARDKRFMYLDVLHGALPRQEPNLTSLFIQRSTYFAFFGRDIGLCIENINAAQSVQGAVDVNLQLERYPNYHSIQSRAESEVRVAEEGQQRRLDDITRKVADAESHLEHLERKQNEHQGTIEQLQSTITAKQNSLEALRREEAELQGEAPWDRQSQISELDRRRTDLGEEIRLDLLSADRQNQSAQEEDQRIRLLQLTDQAIEKQNSVNQLAALHRQKQQETQRLEEERQRLQSVVDDLTLKKSLLSEEEQARAASFAETETERKSVVDKLSAKELELRQNIDYLETCLQQLKRKINDATEDEKELRLKVERLRAAENTAAGSDGEQEIGRVALGTLVRQTLNVDDTPDESPVGPSDVGGQVFLQARPVPLDAPLEEVVIQFKLFEDGDWRVKHEVTVDPREPSEVRRVANKYIRKRFGLFNSNSKALTPETCFERVTSNGTNTIHLIPEWTVDRKGPGEAEPRKRNR</sequence>
<dbReference type="Pfam" id="PF12520">
    <property type="entry name" value="DUF3723"/>
    <property type="match status" value="1"/>
</dbReference>
<name>A0A219ANU9_METCM</name>
<reference evidence="2 3" key="1">
    <citation type="journal article" date="2016" name="PLoS Pathog.">
        <title>Biosynthesis of antibiotic leucinostatins in bio-control fungus Purpureocillium lilacinum and their inhibition on phytophthora revealed by genome mining.</title>
        <authorList>
            <person name="Wang G."/>
            <person name="Liu Z."/>
            <person name="Lin R."/>
            <person name="Li E."/>
            <person name="Mao Z."/>
            <person name="Ling J."/>
            <person name="Yang Y."/>
            <person name="Yin W.B."/>
            <person name="Xie B."/>
        </authorList>
    </citation>
    <scope>NUCLEOTIDE SEQUENCE [LARGE SCALE GENOMIC DNA]</scope>
    <source>
        <strain evidence="2">170</strain>
    </source>
</reference>
<evidence type="ECO:0000313" key="2">
    <source>
        <dbReference type="EMBL" id="OWT42517.1"/>
    </source>
</evidence>
<gene>
    <name evidence="2" type="ORF">VFPPC_18348</name>
</gene>
<dbReference type="STRING" id="1380566.A0A219ANU9"/>
<dbReference type="InterPro" id="IPR022198">
    <property type="entry name" value="DUF3723"/>
</dbReference>
<feature type="coiled-coil region" evidence="1">
    <location>
        <begin position="737"/>
        <end position="771"/>
    </location>
</feature>
<keyword evidence="1" id="KW-0175">Coiled coil</keyword>
<dbReference type="OrthoDB" id="4868072at2759"/>
<evidence type="ECO:0000256" key="1">
    <source>
        <dbReference type="SAM" id="Coils"/>
    </source>
</evidence>
<proteinExistence type="predicted"/>
<organism evidence="2 3">
    <name type="scientific">Pochonia chlamydosporia 170</name>
    <dbReference type="NCBI Taxonomy" id="1380566"/>
    <lineage>
        <taxon>Eukaryota</taxon>
        <taxon>Fungi</taxon>
        <taxon>Dikarya</taxon>
        <taxon>Ascomycota</taxon>
        <taxon>Pezizomycotina</taxon>
        <taxon>Sordariomycetes</taxon>
        <taxon>Hypocreomycetidae</taxon>
        <taxon>Hypocreales</taxon>
        <taxon>Clavicipitaceae</taxon>
        <taxon>Pochonia</taxon>
    </lineage>
</organism>
<dbReference type="KEGG" id="pchm:VFPPC_18348"/>
<dbReference type="AlphaFoldDB" id="A0A219ANU9"/>
<dbReference type="GeneID" id="33937155"/>
<feature type="coiled-coil region" evidence="1">
    <location>
        <begin position="622"/>
        <end position="677"/>
    </location>
</feature>
<keyword evidence="3" id="KW-1185">Reference proteome</keyword>
<accession>A0A219ANU9</accession>
<feature type="coiled-coil region" evidence="1">
    <location>
        <begin position="811"/>
        <end position="845"/>
    </location>
</feature>